<dbReference type="Pfam" id="PF26340">
    <property type="entry name" value="DNA-SBD_ScoMcrA"/>
    <property type="match status" value="1"/>
</dbReference>
<gene>
    <name evidence="3" type="ORF">HNQ73_000676</name>
</gene>
<proteinExistence type="predicted"/>
<accession>A0A841K2T8</accession>
<feature type="domain" description="HNH nuclease" evidence="1">
    <location>
        <begin position="183"/>
        <end position="237"/>
    </location>
</feature>
<evidence type="ECO:0000259" key="1">
    <source>
        <dbReference type="Pfam" id="PF13391"/>
    </source>
</evidence>
<evidence type="ECO:0000259" key="2">
    <source>
        <dbReference type="Pfam" id="PF26340"/>
    </source>
</evidence>
<keyword evidence="3" id="KW-0378">Hydrolase</keyword>
<dbReference type="AlphaFoldDB" id="A0A841K2T8"/>
<protein>
    <submittedName>
        <fullName evidence="3">Putative restriction endonuclease</fullName>
    </submittedName>
</protein>
<feature type="domain" description="ScoMcrA-like DNA sulfur-binding" evidence="2">
    <location>
        <begin position="3"/>
        <end position="153"/>
    </location>
</feature>
<sequence>MSEDVLDRFDSIRRFSRGGQAAPHKPLLLLYALAQLKNEGAERITFNEAEKVVDPLLRTYGSFRKTPTVAHPFVRLANDRGRFWWIEDHTKTPSGDLLISEARERNLKAGFSEDVLQAFRENPKLIDLLAINLLDRNFPPSLHADILERVGLHLGQDEFEAVLRRKRDPRFRVAVLSAYYEQCAICRYDLRLNGAPVALDAAHIKMHSAGGPDEVPNGLALCSLHHKLFDLGVLTVDPKYEILVSDHVVGEWGRRLQDSLHGKPIALPRRDTDFPAEKYLTWHKRNIFKQASVQS</sequence>
<keyword evidence="3" id="KW-0540">Nuclease</keyword>
<comment type="caution">
    <text evidence="3">The sequence shown here is derived from an EMBL/GenBank/DDBJ whole genome shotgun (WGS) entry which is preliminary data.</text>
</comment>
<evidence type="ECO:0000313" key="3">
    <source>
        <dbReference type="EMBL" id="MBB6167058.1"/>
    </source>
</evidence>
<name>A0A841K2T8_9HYPH</name>
<dbReference type="EMBL" id="JACHEH010000002">
    <property type="protein sequence ID" value="MBB6167058.1"/>
    <property type="molecule type" value="Genomic_DNA"/>
</dbReference>
<keyword evidence="4" id="KW-1185">Reference proteome</keyword>
<dbReference type="PIRSF" id="PIRSF030850">
    <property type="entry name" value="UCP030850"/>
    <property type="match status" value="1"/>
</dbReference>
<dbReference type="RefSeq" id="WP_183332281.1">
    <property type="nucleotide sequence ID" value="NZ_BMHX01000002.1"/>
</dbReference>
<dbReference type="CDD" id="cd00085">
    <property type="entry name" value="HNHc"/>
    <property type="match status" value="1"/>
</dbReference>
<dbReference type="InterPro" id="IPR011396">
    <property type="entry name" value="PT_DNA_restrict"/>
</dbReference>
<evidence type="ECO:0000313" key="4">
    <source>
        <dbReference type="Proteomes" id="UP000588017"/>
    </source>
</evidence>
<organism evidence="3 4">
    <name type="scientific">Chelatococcus composti</name>
    <dbReference type="NCBI Taxonomy" id="1743235"/>
    <lineage>
        <taxon>Bacteria</taxon>
        <taxon>Pseudomonadati</taxon>
        <taxon>Pseudomonadota</taxon>
        <taxon>Alphaproteobacteria</taxon>
        <taxon>Hyphomicrobiales</taxon>
        <taxon>Chelatococcaceae</taxon>
        <taxon>Chelatococcus</taxon>
    </lineage>
</organism>
<dbReference type="GO" id="GO:0004519">
    <property type="term" value="F:endonuclease activity"/>
    <property type="evidence" value="ECO:0007669"/>
    <property type="project" value="UniProtKB-KW"/>
</dbReference>
<dbReference type="Pfam" id="PF13391">
    <property type="entry name" value="HNH_2"/>
    <property type="match status" value="1"/>
</dbReference>
<dbReference type="Proteomes" id="UP000588017">
    <property type="component" value="Unassembled WGS sequence"/>
</dbReference>
<reference evidence="3 4" key="1">
    <citation type="submission" date="2020-08" db="EMBL/GenBank/DDBJ databases">
        <title>Genomic Encyclopedia of Type Strains, Phase IV (KMG-IV): sequencing the most valuable type-strain genomes for metagenomic binning, comparative biology and taxonomic classification.</title>
        <authorList>
            <person name="Goeker M."/>
        </authorList>
    </citation>
    <scope>NUCLEOTIDE SEQUENCE [LARGE SCALE GENOMIC DNA]</scope>
    <source>
        <strain evidence="3 4">DSM 101465</strain>
    </source>
</reference>
<dbReference type="NCBIfam" id="NF045808">
    <property type="entry name" value="PT-DNA_restrict"/>
    <property type="match status" value="1"/>
</dbReference>
<keyword evidence="3" id="KW-0255">Endonuclease</keyword>
<dbReference type="InterPro" id="IPR058813">
    <property type="entry name" value="DNA-SBD_ScoMcrA"/>
</dbReference>
<dbReference type="InterPro" id="IPR003615">
    <property type="entry name" value="HNH_nuc"/>
</dbReference>